<name>A0A423VZV6_9PEZI</name>
<accession>A0A423VZV6</accession>
<dbReference type="EMBL" id="LKEA01000032">
    <property type="protein sequence ID" value="ROV96567.1"/>
    <property type="molecule type" value="Genomic_DNA"/>
</dbReference>
<sequence>MDAYKNAFEAELANFANTPQELRMLRQKYRRVFVDEPGIRPEHQDPLSIFMDVVSITSRLRQIDTDNAIEGGAAKHMLDLLNRMTIPEEANMMAVRARFHLQTEVRCRKGKEMYKLIQAGWSKEAIQAKKDEVGWGPSEQFHLEYEIQEAHDRQRDLAQ</sequence>
<gene>
    <name evidence="1" type="ORF">VMCG_07801</name>
</gene>
<reference evidence="1 2" key="1">
    <citation type="submission" date="2015-09" db="EMBL/GenBank/DDBJ databases">
        <title>Host preference determinants of Valsa canker pathogens revealed by comparative genomics.</title>
        <authorList>
            <person name="Yin Z."/>
            <person name="Huang L."/>
        </authorList>
    </citation>
    <scope>NUCLEOTIDE SEQUENCE [LARGE SCALE GENOMIC DNA]</scope>
    <source>
        <strain evidence="1 2">03-1</strain>
    </source>
</reference>
<organism evidence="1 2">
    <name type="scientific">Cytospora schulzeri</name>
    <dbReference type="NCBI Taxonomy" id="448051"/>
    <lineage>
        <taxon>Eukaryota</taxon>
        <taxon>Fungi</taxon>
        <taxon>Dikarya</taxon>
        <taxon>Ascomycota</taxon>
        <taxon>Pezizomycotina</taxon>
        <taxon>Sordariomycetes</taxon>
        <taxon>Sordariomycetidae</taxon>
        <taxon>Diaporthales</taxon>
        <taxon>Cytosporaceae</taxon>
        <taxon>Cytospora</taxon>
    </lineage>
</organism>
<evidence type="ECO:0000313" key="1">
    <source>
        <dbReference type="EMBL" id="ROV96567.1"/>
    </source>
</evidence>
<keyword evidence="2" id="KW-1185">Reference proteome</keyword>
<proteinExistence type="predicted"/>
<comment type="caution">
    <text evidence="1">The sequence shown here is derived from an EMBL/GenBank/DDBJ whole genome shotgun (WGS) entry which is preliminary data.</text>
</comment>
<protein>
    <submittedName>
        <fullName evidence="1">Uncharacterized protein</fullName>
    </submittedName>
</protein>
<evidence type="ECO:0000313" key="2">
    <source>
        <dbReference type="Proteomes" id="UP000283895"/>
    </source>
</evidence>
<dbReference type="Proteomes" id="UP000283895">
    <property type="component" value="Unassembled WGS sequence"/>
</dbReference>
<dbReference type="AlphaFoldDB" id="A0A423VZV6"/>